<protein>
    <submittedName>
        <fullName evidence="2">Uncharacterized protein</fullName>
    </submittedName>
</protein>
<feature type="transmembrane region" description="Helical" evidence="1">
    <location>
        <begin position="7"/>
        <end position="34"/>
    </location>
</feature>
<reference evidence="2 3" key="1">
    <citation type="journal article" date="2016" name="Nat. Commun.">
        <title>Thousands of microbial genomes shed light on interconnected biogeochemical processes in an aquifer system.</title>
        <authorList>
            <person name="Anantharaman K."/>
            <person name="Brown C.T."/>
            <person name="Hug L.A."/>
            <person name="Sharon I."/>
            <person name="Castelle C.J."/>
            <person name="Probst A.J."/>
            <person name="Thomas B.C."/>
            <person name="Singh A."/>
            <person name="Wilkins M.J."/>
            <person name="Karaoz U."/>
            <person name="Brodie E.L."/>
            <person name="Williams K.H."/>
            <person name="Hubbard S.S."/>
            <person name="Banfield J.F."/>
        </authorList>
    </citation>
    <scope>NUCLEOTIDE SEQUENCE [LARGE SCALE GENOMIC DNA]</scope>
</reference>
<feature type="transmembrane region" description="Helical" evidence="1">
    <location>
        <begin position="46"/>
        <end position="67"/>
    </location>
</feature>
<evidence type="ECO:0000313" key="2">
    <source>
        <dbReference type="EMBL" id="OGG65737.1"/>
    </source>
</evidence>
<accession>A0A1F6DWL8</accession>
<feature type="transmembrane region" description="Helical" evidence="1">
    <location>
        <begin position="79"/>
        <end position="100"/>
    </location>
</feature>
<evidence type="ECO:0000313" key="3">
    <source>
        <dbReference type="Proteomes" id="UP000177652"/>
    </source>
</evidence>
<feature type="transmembrane region" description="Helical" evidence="1">
    <location>
        <begin position="106"/>
        <end position="132"/>
    </location>
</feature>
<sequence length="151" mass="16756">MKLLRSVVAFCYNVFNWKLAVVSAIFQGVMVALINGDHSTAEYLRAGGWQAILSFSLTGVTAGIAQLISGRIRNPWPAYFLGSAVPAAMTFVFVVATHWLNGTPEFFWSFLAPTALSGSTSLCVNFAARVLVHRRGWRWTQKYILLDKPKK</sequence>
<dbReference type="AlphaFoldDB" id="A0A1F6DWL8"/>
<keyword evidence="1" id="KW-1133">Transmembrane helix</keyword>
<comment type="caution">
    <text evidence="2">The sequence shown here is derived from an EMBL/GenBank/DDBJ whole genome shotgun (WGS) entry which is preliminary data.</text>
</comment>
<dbReference type="Proteomes" id="UP000177652">
    <property type="component" value="Unassembled WGS sequence"/>
</dbReference>
<dbReference type="EMBL" id="MFLK01000033">
    <property type="protein sequence ID" value="OGG65737.1"/>
    <property type="molecule type" value="Genomic_DNA"/>
</dbReference>
<name>A0A1F6DWL8_9BACT</name>
<gene>
    <name evidence="2" type="ORF">A3D71_03840</name>
</gene>
<dbReference type="STRING" id="1798497.A3D71_03840"/>
<keyword evidence="1" id="KW-0812">Transmembrane</keyword>
<organism evidence="2 3">
    <name type="scientific">Candidatus Kaiserbacteria bacterium RIFCSPHIGHO2_02_FULL_55_20</name>
    <dbReference type="NCBI Taxonomy" id="1798497"/>
    <lineage>
        <taxon>Bacteria</taxon>
        <taxon>Candidatus Kaiseribacteriota</taxon>
    </lineage>
</organism>
<evidence type="ECO:0000256" key="1">
    <source>
        <dbReference type="SAM" id="Phobius"/>
    </source>
</evidence>
<proteinExistence type="predicted"/>
<keyword evidence="1" id="KW-0472">Membrane</keyword>